<feature type="region of interest" description="Disordered" evidence="1">
    <location>
        <begin position="81"/>
        <end position="172"/>
    </location>
</feature>
<gene>
    <name evidence="2" type="ORF">EXIGLDRAFT_732508</name>
</gene>
<feature type="compositionally biased region" description="Basic residues" evidence="1">
    <location>
        <begin position="337"/>
        <end position="355"/>
    </location>
</feature>
<feature type="compositionally biased region" description="Polar residues" evidence="1">
    <location>
        <begin position="269"/>
        <end position="287"/>
    </location>
</feature>
<dbReference type="InParanoid" id="A0A165KQY0"/>
<feature type="region of interest" description="Disordered" evidence="1">
    <location>
        <begin position="260"/>
        <end position="310"/>
    </location>
</feature>
<evidence type="ECO:0000313" key="3">
    <source>
        <dbReference type="Proteomes" id="UP000077266"/>
    </source>
</evidence>
<dbReference type="AlphaFoldDB" id="A0A165KQY0"/>
<sequence length="599" mass="65433">MSYYEQNYNTHEPYNPGSQPVYMTDPAQGHNFQGDSQAVARWLTGQDPNAHFLYPGAEHSVARVNSPSIGREIGDLQRQYAQQERAWSQDTTSSVQSGFIPSPLPQPSMASPPSPPLAPWSPSAPQYFGKNPNAFAPPPLPSPPPQAQAQGWVPQPHPQPAGGLGPSVVENNSLNNHVQDVGMQYGYAPQQIYAYPQPTENISAWEYAYIPEVVQLNYAGQTQPSLPMGSQQVYAGLESTNSHQHGTSSIAAQTFHGAVHHPSAPHMQHTPQVIQGGAQSQSSSLHQNYGHHCRSGCPEQAPLSNVDDQMDSYSFPAATMVTNQVPESEHQDGSAKKTPKRTAKPKRQTKSRSKKATTPANQGTATATEIAPPETAPVCPPGTVDPKDVFSNPDAGRVARPRAAVVKRRQARAGVQAAGRPSASSAATDEDSSGPALGDENPAPDSNSLDARAQTLTKIQLARLKKPVPLTYLPEVTGAETLCFLCSYPVGTGWKTDARSGKGHFRGDGFKWHQFNKERRFRCRPLVDLGVKEEEDKSITNIDKLGVSLLIMHPKLAVTQPKPFHYAQLGKDVTRQLRWWWNKKLKPPQRARWIARARM</sequence>
<feature type="region of interest" description="Disordered" evidence="1">
    <location>
        <begin position="324"/>
        <end position="448"/>
    </location>
</feature>
<feature type="compositionally biased region" description="Low complexity" evidence="1">
    <location>
        <begin position="364"/>
        <end position="373"/>
    </location>
</feature>
<feature type="compositionally biased region" description="Pro residues" evidence="1">
    <location>
        <begin position="102"/>
        <end position="119"/>
    </location>
</feature>
<protein>
    <submittedName>
        <fullName evidence="2">Uncharacterized protein</fullName>
    </submittedName>
</protein>
<keyword evidence="3" id="KW-1185">Reference proteome</keyword>
<dbReference type="Proteomes" id="UP000077266">
    <property type="component" value="Unassembled WGS sequence"/>
</dbReference>
<feature type="compositionally biased region" description="Low complexity" evidence="1">
    <location>
        <begin position="395"/>
        <end position="404"/>
    </location>
</feature>
<proteinExistence type="predicted"/>
<feature type="compositionally biased region" description="Polar residues" evidence="1">
    <location>
        <begin position="81"/>
        <end position="99"/>
    </location>
</feature>
<feature type="region of interest" description="Disordered" evidence="1">
    <location>
        <begin position="1"/>
        <end position="32"/>
    </location>
</feature>
<accession>A0A165KQY0</accession>
<evidence type="ECO:0000256" key="1">
    <source>
        <dbReference type="SAM" id="MobiDB-lite"/>
    </source>
</evidence>
<feature type="compositionally biased region" description="Pro residues" evidence="1">
    <location>
        <begin position="135"/>
        <end position="146"/>
    </location>
</feature>
<dbReference type="EMBL" id="KV425939">
    <property type="protein sequence ID" value="KZV96714.1"/>
    <property type="molecule type" value="Genomic_DNA"/>
</dbReference>
<name>A0A165KQY0_EXIGL</name>
<evidence type="ECO:0000313" key="2">
    <source>
        <dbReference type="EMBL" id="KZV96714.1"/>
    </source>
</evidence>
<feature type="compositionally biased region" description="Low complexity" evidence="1">
    <location>
        <begin position="412"/>
        <end position="427"/>
    </location>
</feature>
<reference evidence="2 3" key="1">
    <citation type="journal article" date="2016" name="Mol. Biol. Evol.">
        <title>Comparative Genomics of Early-Diverging Mushroom-Forming Fungi Provides Insights into the Origins of Lignocellulose Decay Capabilities.</title>
        <authorList>
            <person name="Nagy L.G."/>
            <person name="Riley R."/>
            <person name="Tritt A."/>
            <person name="Adam C."/>
            <person name="Daum C."/>
            <person name="Floudas D."/>
            <person name="Sun H."/>
            <person name="Yadav J.S."/>
            <person name="Pangilinan J."/>
            <person name="Larsson K.H."/>
            <person name="Matsuura K."/>
            <person name="Barry K."/>
            <person name="Labutti K."/>
            <person name="Kuo R."/>
            <person name="Ohm R.A."/>
            <person name="Bhattacharya S.S."/>
            <person name="Shirouzu T."/>
            <person name="Yoshinaga Y."/>
            <person name="Martin F.M."/>
            <person name="Grigoriev I.V."/>
            <person name="Hibbett D.S."/>
        </authorList>
    </citation>
    <scope>NUCLEOTIDE SEQUENCE [LARGE SCALE GENOMIC DNA]</scope>
    <source>
        <strain evidence="2 3">HHB12029</strain>
    </source>
</reference>
<feature type="compositionally biased region" description="Polar residues" evidence="1">
    <location>
        <begin position="1"/>
        <end position="18"/>
    </location>
</feature>
<organism evidence="2 3">
    <name type="scientific">Exidia glandulosa HHB12029</name>
    <dbReference type="NCBI Taxonomy" id="1314781"/>
    <lineage>
        <taxon>Eukaryota</taxon>
        <taxon>Fungi</taxon>
        <taxon>Dikarya</taxon>
        <taxon>Basidiomycota</taxon>
        <taxon>Agaricomycotina</taxon>
        <taxon>Agaricomycetes</taxon>
        <taxon>Auriculariales</taxon>
        <taxon>Exidiaceae</taxon>
        <taxon>Exidia</taxon>
    </lineage>
</organism>